<dbReference type="PANTHER" id="PTHR34131">
    <property type="entry name" value="(RAP ANNOTATION RELEASE2) GALACTOSE-BINDING LIKE DOMAIN CONTAINING PROTEIN"/>
    <property type="match status" value="1"/>
</dbReference>
<evidence type="ECO:0008006" key="4">
    <source>
        <dbReference type="Google" id="ProtNLM"/>
    </source>
</evidence>
<evidence type="ECO:0000313" key="3">
    <source>
        <dbReference type="Proteomes" id="UP000054558"/>
    </source>
</evidence>
<organism evidence="2 3">
    <name type="scientific">Klebsormidium nitens</name>
    <name type="common">Green alga</name>
    <name type="synonym">Ulothrix nitens</name>
    <dbReference type="NCBI Taxonomy" id="105231"/>
    <lineage>
        <taxon>Eukaryota</taxon>
        <taxon>Viridiplantae</taxon>
        <taxon>Streptophyta</taxon>
        <taxon>Klebsormidiophyceae</taxon>
        <taxon>Klebsormidiales</taxon>
        <taxon>Klebsormidiaceae</taxon>
        <taxon>Klebsormidium</taxon>
    </lineage>
</organism>
<reference evidence="2 3" key="1">
    <citation type="journal article" date="2014" name="Nat. Commun.">
        <title>Klebsormidium flaccidum genome reveals primary factors for plant terrestrial adaptation.</title>
        <authorList>
            <person name="Hori K."/>
            <person name="Maruyama F."/>
            <person name="Fujisawa T."/>
            <person name="Togashi T."/>
            <person name="Yamamoto N."/>
            <person name="Seo M."/>
            <person name="Sato S."/>
            <person name="Yamada T."/>
            <person name="Mori H."/>
            <person name="Tajima N."/>
            <person name="Moriyama T."/>
            <person name="Ikeuchi M."/>
            <person name="Watanabe M."/>
            <person name="Wada H."/>
            <person name="Kobayashi K."/>
            <person name="Saito M."/>
            <person name="Masuda T."/>
            <person name="Sasaki-Sekimoto Y."/>
            <person name="Mashiguchi K."/>
            <person name="Awai K."/>
            <person name="Shimojima M."/>
            <person name="Masuda S."/>
            <person name="Iwai M."/>
            <person name="Nobusawa T."/>
            <person name="Narise T."/>
            <person name="Kondo S."/>
            <person name="Saito H."/>
            <person name="Sato R."/>
            <person name="Murakawa M."/>
            <person name="Ihara Y."/>
            <person name="Oshima-Yamada Y."/>
            <person name="Ohtaka K."/>
            <person name="Satoh M."/>
            <person name="Sonobe K."/>
            <person name="Ishii M."/>
            <person name="Ohtani R."/>
            <person name="Kanamori-Sato M."/>
            <person name="Honoki R."/>
            <person name="Miyazaki D."/>
            <person name="Mochizuki H."/>
            <person name="Umetsu J."/>
            <person name="Higashi K."/>
            <person name="Shibata D."/>
            <person name="Kamiya Y."/>
            <person name="Sato N."/>
            <person name="Nakamura Y."/>
            <person name="Tabata S."/>
            <person name="Ida S."/>
            <person name="Kurokawa K."/>
            <person name="Ohta H."/>
        </authorList>
    </citation>
    <scope>NUCLEOTIDE SEQUENCE [LARGE SCALE GENOMIC DNA]</scope>
    <source>
        <strain evidence="2 3">NIES-2285</strain>
    </source>
</reference>
<proteinExistence type="predicted"/>
<protein>
    <recommendedName>
        <fullName evidence="4">DUF1997 family protein</fullName>
    </recommendedName>
</protein>
<dbReference type="InterPro" id="IPR018971">
    <property type="entry name" value="DUF1997"/>
</dbReference>
<evidence type="ECO:0000313" key="2">
    <source>
        <dbReference type="EMBL" id="GAQ84547.1"/>
    </source>
</evidence>
<dbReference type="OrthoDB" id="1933789at2759"/>
<dbReference type="EMBL" id="DF237143">
    <property type="protein sequence ID" value="GAQ84547.1"/>
    <property type="molecule type" value="Genomic_DNA"/>
</dbReference>
<dbReference type="Pfam" id="PF09366">
    <property type="entry name" value="DUF1997"/>
    <property type="match status" value="1"/>
</dbReference>
<keyword evidence="3" id="KW-1185">Reference proteome</keyword>
<feature type="region of interest" description="Disordered" evidence="1">
    <location>
        <begin position="254"/>
        <end position="279"/>
    </location>
</feature>
<dbReference type="AlphaFoldDB" id="A0A1Y1I746"/>
<evidence type="ECO:0000256" key="1">
    <source>
        <dbReference type="SAM" id="MobiDB-lite"/>
    </source>
</evidence>
<feature type="region of interest" description="Disordered" evidence="1">
    <location>
        <begin position="350"/>
        <end position="371"/>
    </location>
</feature>
<accession>A0A1Y1I746</accession>
<dbReference type="PANTHER" id="PTHR34131:SF2">
    <property type="entry name" value="FAMILY PROTEIN, PUTATIVE (DUF1997)-RELATED"/>
    <property type="match status" value="1"/>
</dbReference>
<feature type="compositionally biased region" description="Basic and acidic residues" evidence="1">
    <location>
        <begin position="353"/>
        <end position="371"/>
    </location>
</feature>
<dbReference type="Proteomes" id="UP000054558">
    <property type="component" value="Unassembled WGS sequence"/>
</dbReference>
<gene>
    <name evidence="2" type="ORF">KFL_001940040</name>
</gene>
<name>A0A1Y1I746_KLENI</name>
<sequence length="371" mass="41575">MGGVKTACTERFQFLDPSSFSGSRQHVSHDRRPAGLSTLHSWRGEISLLARLRTLRRCGTQIRPAFRTSKQSRCRPPVGSHIQQRWPALSADHSLGHAPLPTRFFTRQTTADRTPAVPGRRQRQARRVRCQAAPKIANLTASRTMAVPLPVHTDSEGRPRKLSEFLKLPVGRESMLKGQSCKKRELIGDNTFRCYLRSIEAFKFSVAPVIDVRVTSTDDTCTVEMLQCRFLGSEAVERQSERFSATFKNHIDWRESGEAESEEESGKCRNGEDEDLAGNGAAEPLLRNDIQLDLALEVFTPPFTMLPIAAVERPGSAFLQALLDRVAPAFVSSLLADYEAWAKGELEETDTLSTDHLERHEEHDAVNSRKQ</sequence>